<evidence type="ECO:0008006" key="3">
    <source>
        <dbReference type="Google" id="ProtNLM"/>
    </source>
</evidence>
<dbReference type="Pfam" id="PF11985">
    <property type="entry name" value="Phage_Mu_Gp27"/>
    <property type="match status" value="1"/>
</dbReference>
<dbReference type="Proteomes" id="UP000503820">
    <property type="component" value="Unassembled WGS sequence"/>
</dbReference>
<evidence type="ECO:0000313" key="2">
    <source>
        <dbReference type="Proteomes" id="UP000503820"/>
    </source>
</evidence>
<reference evidence="1 2" key="1">
    <citation type="submission" date="2020-05" db="EMBL/GenBank/DDBJ databases">
        <title>Draft genome sequence of Desulfovibrio psychrotolerans JS1T.</title>
        <authorList>
            <person name="Ueno A."/>
            <person name="Tamazawa S."/>
            <person name="Tamamura S."/>
            <person name="Murakami T."/>
            <person name="Kiyama T."/>
            <person name="Inomata H."/>
            <person name="Amano Y."/>
            <person name="Miyakawa K."/>
            <person name="Tamaki H."/>
            <person name="Naganuma T."/>
            <person name="Kaneko K."/>
        </authorList>
    </citation>
    <scope>NUCLEOTIDE SEQUENCE [LARGE SCALE GENOMIC DNA]</scope>
    <source>
        <strain evidence="1 2">JS1</strain>
    </source>
</reference>
<comment type="caution">
    <text evidence="1">The sequence shown here is derived from an EMBL/GenBank/DDBJ whole genome shotgun (WGS) entry which is preliminary data.</text>
</comment>
<organism evidence="1 2">
    <name type="scientific">Desulfovibrio psychrotolerans</name>
    <dbReference type="NCBI Taxonomy" id="415242"/>
    <lineage>
        <taxon>Bacteria</taxon>
        <taxon>Pseudomonadati</taxon>
        <taxon>Thermodesulfobacteriota</taxon>
        <taxon>Desulfovibrionia</taxon>
        <taxon>Desulfovibrionales</taxon>
        <taxon>Desulfovibrionaceae</taxon>
        <taxon>Desulfovibrio</taxon>
    </lineage>
</organism>
<sequence>MPKKSTIKRLPPEVRERIGVLLEQGRTLDEILDALAGLDVQISRSALHRYKQHIDKVGERIRRSRDMAEALVQRFGDEPESKVARMNIQFLHAAITDVISSAEATDEEGNPVPLDPRSAMELAKALDHLGKASKADADLISRIREEATKAANKQAASTVSEVGRKAGVPGTVIDQMMQAVLGGAV</sequence>
<dbReference type="AlphaFoldDB" id="A0A7J0BVE8"/>
<evidence type="ECO:0000313" key="1">
    <source>
        <dbReference type="EMBL" id="GFM37690.1"/>
    </source>
</evidence>
<dbReference type="InterPro" id="IPR021874">
    <property type="entry name" value="Phage_Mu_Gp27"/>
</dbReference>
<name>A0A7J0BVE8_9BACT</name>
<keyword evidence="2" id="KW-1185">Reference proteome</keyword>
<accession>A0A7J0BVE8</accession>
<gene>
    <name evidence="1" type="ORF">DSM19430T_23740</name>
</gene>
<dbReference type="RefSeq" id="WP_174410330.1">
    <property type="nucleotide sequence ID" value="NZ_BLVP01000009.1"/>
</dbReference>
<proteinExistence type="predicted"/>
<dbReference type="EMBL" id="BLVP01000009">
    <property type="protein sequence ID" value="GFM37690.1"/>
    <property type="molecule type" value="Genomic_DNA"/>
</dbReference>
<protein>
    <recommendedName>
        <fullName evidence="3">DUF3486 family protein</fullName>
    </recommendedName>
</protein>